<organism evidence="2 3">
    <name type="scientific">Canavalia gladiata</name>
    <name type="common">Sword bean</name>
    <name type="synonym">Dolichos gladiatus</name>
    <dbReference type="NCBI Taxonomy" id="3824"/>
    <lineage>
        <taxon>Eukaryota</taxon>
        <taxon>Viridiplantae</taxon>
        <taxon>Streptophyta</taxon>
        <taxon>Embryophyta</taxon>
        <taxon>Tracheophyta</taxon>
        <taxon>Spermatophyta</taxon>
        <taxon>Magnoliopsida</taxon>
        <taxon>eudicotyledons</taxon>
        <taxon>Gunneridae</taxon>
        <taxon>Pentapetalae</taxon>
        <taxon>rosids</taxon>
        <taxon>fabids</taxon>
        <taxon>Fabales</taxon>
        <taxon>Fabaceae</taxon>
        <taxon>Papilionoideae</taxon>
        <taxon>50 kb inversion clade</taxon>
        <taxon>NPAAA clade</taxon>
        <taxon>indigoferoid/millettioid clade</taxon>
        <taxon>Phaseoleae</taxon>
        <taxon>Canavalia</taxon>
    </lineage>
</organism>
<gene>
    <name evidence="2" type="ORF">VNO77_18616</name>
</gene>
<accession>A0AAN9LL25</accession>
<feature type="chain" id="PRO_5042954345" evidence="1">
    <location>
        <begin position="19"/>
        <end position="66"/>
    </location>
</feature>
<dbReference type="AlphaFoldDB" id="A0AAN9LL25"/>
<proteinExistence type="predicted"/>
<dbReference type="EMBL" id="JAYMYQ010000004">
    <property type="protein sequence ID" value="KAK7338020.1"/>
    <property type="molecule type" value="Genomic_DNA"/>
</dbReference>
<protein>
    <submittedName>
        <fullName evidence="2">Uncharacterized protein</fullName>
    </submittedName>
</protein>
<evidence type="ECO:0000256" key="1">
    <source>
        <dbReference type="SAM" id="SignalP"/>
    </source>
</evidence>
<evidence type="ECO:0000313" key="3">
    <source>
        <dbReference type="Proteomes" id="UP001367508"/>
    </source>
</evidence>
<keyword evidence="3" id="KW-1185">Reference proteome</keyword>
<dbReference type="Proteomes" id="UP001367508">
    <property type="component" value="Unassembled WGS sequence"/>
</dbReference>
<evidence type="ECO:0000313" key="2">
    <source>
        <dbReference type="EMBL" id="KAK7338020.1"/>
    </source>
</evidence>
<comment type="caution">
    <text evidence="2">The sequence shown here is derived from an EMBL/GenBank/DDBJ whole genome shotgun (WGS) entry which is preliminary data.</text>
</comment>
<name>A0AAN9LL25_CANGL</name>
<feature type="signal peptide" evidence="1">
    <location>
        <begin position="1"/>
        <end position="18"/>
    </location>
</feature>
<sequence length="66" mass="8136">MFQWFNLIAFIFLYLLEMHKNLLNTWWEGDKLEANHCRYHKGGVEKERILCKINKVSYEFFNFFGL</sequence>
<reference evidence="2 3" key="1">
    <citation type="submission" date="2024-01" db="EMBL/GenBank/DDBJ databases">
        <title>The genomes of 5 underutilized Papilionoideae crops provide insights into root nodulation and disease resistanc.</title>
        <authorList>
            <person name="Jiang F."/>
        </authorList>
    </citation>
    <scope>NUCLEOTIDE SEQUENCE [LARGE SCALE GENOMIC DNA]</scope>
    <source>
        <strain evidence="2">LVBAO_FW01</strain>
        <tissue evidence="2">Leaves</tissue>
    </source>
</reference>
<keyword evidence="1" id="KW-0732">Signal</keyword>